<feature type="domain" description="C3H1-type" evidence="3">
    <location>
        <begin position="488"/>
        <end position="515"/>
    </location>
</feature>
<evidence type="ECO:0000256" key="1">
    <source>
        <dbReference type="PROSITE-ProRule" id="PRU00723"/>
    </source>
</evidence>
<dbReference type="InterPro" id="IPR000571">
    <property type="entry name" value="Znf_CCCH"/>
</dbReference>
<dbReference type="Proteomes" id="UP000054466">
    <property type="component" value="Unassembled WGS sequence"/>
</dbReference>
<dbReference type="PROSITE" id="PS50103">
    <property type="entry name" value="ZF_C3H1"/>
    <property type="match status" value="1"/>
</dbReference>
<evidence type="ECO:0000313" key="4">
    <source>
        <dbReference type="EMBL" id="KIW22014.1"/>
    </source>
</evidence>
<dbReference type="Pfam" id="PF25542">
    <property type="entry name" value="zf-CCCH_12"/>
    <property type="match status" value="1"/>
</dbReference>
<dbReference type="EMBL" id="KN847059">
    <property type="protein sequence ID" value="KIW22014.1"/>
    <property type="molecule type" value="Genomic_DNA"/>
</dbReference>
<keyword evidence="5" id="KW-1185">Reference proteome</keyword>
<name>A0A0D2CES5_9EURO</name>
<keyword evidence="1" id="KW-0479">Metal-binding</keyword>
<protein>
    <recommendedName>
        <fullName evidence="3">C3H1-type domain-containing protein</fullName>
    </recommendedName>
</protein>
<dbReference type="InterPro" id="IPR057683">
    <property type="entry name" value="DUF7923"/>
</dbReference>
<evidence type="ECO:0000259" key="3">
    <source>
        <dbReference type="PROSITE" id="PS50103"/>
    </source>
</evidence>
<dbReference type="OrthoDB" id="2270193at2759"/>
<feature type="region of interest" description="Disordered" evidence="2">
    <location>
        <begin position="288"/>
        <end position="334"/>
    </location>
</feature>
<dbReference type="GO" id="GO:0008270">
    <property type="term" value="F:zinc ion binding"/>
    <property type="evidence" value="ECO:0007669"/>
    <property type="project" value="UniProtKB-KW"/>
</dbReference>
<organism evidence="4 5">
    <name type="scientific">Cladophialophora immunda</name>
    <dbReference type="NCBI Taxonomy" id="569365"/>
    <lineage>
        <taxon>Eukaryota</taxon>
        <taxon>Fungi</taxon>
        <taxon>Dikarya</taxon>
        <taxon>Ascomycota</taxon>
        <taxon>Pezizomycotina</taxon>
        <taxon>Eurotiomycetes</taxon>
        <taxon>Chaetothyriomycetidae</taxon>
        <taxon>Chaetothyriales</taxon>
        <taxon>Herpotrichiellaceae</taxon>
        <taxon>Cladophialophora</taxon>
    </lineage>
</organism>
<evidence type="ECO:0000313" key="5">
    <source>
        <dbReference type="Proteomes" id="UP000054466"/>
    </source>
</evidence>
<feature type="compositionally biased region" description="Basic and acidic residues" evidence="2">
    <location>
        <begin position="298"/>
        <end position="314"/>
    </location>
</feature>
<accession>A0A0D2CES5</accession>
<dbReference type="AlphaFoldDB" id="A0A0D2CES5"/>
<sequence>MDVLRRRIIDVRRADHARNSLFDDLVQKLDDMQKTMDRNAFIMVLIDGDCMLFLDELVKKGIAGGDEAAKLLRKAVFDYMRYDDNFKHDHKIVIRVYANLRGLSHAYAEKGILKTTSVFTDFVLGFNKAHPLCDFIDAGNHKEAADSKLKDNLNLYVYNAHCKHIIFGASADNGFASFLGSFLIDTEILSRIILLKGLPFATEFASILPKLRSTEFTNIFRGEALADVSMPRNHGRRSIGFDQAREKESQLSGHNDFTLPWRSKPAARFGAIDAPGNETTVTGTWYTTISPEGGNHLPRGENDGDMDSQHESPSRLDFPNSTLSSTSGARPSRSEIEAALIDSTTRRLNQSSRGLDFGHVKHDVELALRLTPDFWGKSEEDEWFLRSKDIIKRAVEAWVKRTGNPPPGNATWIRQNPVFARTLPSPAIPDSSQAHRPVDEDTQTPDTRLHLLIPNNSVGKILRNANNQRIDLPEGLAVHPSTLNGIRDRNKRLCNSHYLTNNCLKNDCDYDHNSRLNDGEYAALLYLSRTQPCPQGSACNTLLCVKGHMCPNGMICKYGGACKFAHLHGIDTAVVA</sequence>
<keyword evidence="1" id="KW-0863">Zinc-finger</keyword>
<proteinExistence type="predicted"/>
<dbReference type="RefSeq" id="XP_016242230.1">
    <property type="nucleotide sequence ID" value="XM_016400128.1"/>
</dbReference>
<dbReference type="InterPro" id="IPR057654">
    <property type="entry name" value="Znf-CCCH_tandem"/>
</dbReference>
<dbReference type="GeneID" id="27351782"/>
<reference evidence="4 5" key="1">
    <citation type="submission" date="2015-01" db="EMBL/GenBank/DDBJ databases">
        <title>The Genome Sequence of Cladophialophora immunda CBS83496.</title>
        <authorList>
            <consortium name="The Broad Institute Genomics Platform"/>
            <person name="Cuomo C."/>
            <person name="de Hoog S."/>
            <person name="Gorbushina A."/>
            <person name="Stielow B."/>
            <person name="Teixiera M."/>
            <person name="Abouelleil A."/>
            <person name="Chapman S.B."/>
            <person name="Priest M."/>
            <person name="Young S.K."/>
            <person name="Wortman J."/>
            <person name="Nusbaum C."/>
            <person name="Birren B."/>
        </authorList>
    </citation>
    <scope>NUCLEOTIDE SEQUENCE [LARGE SCALE GENOMIC DNA]</scope>
    <source>
        <strain evidence="4 5">CBS 83496</strain>
    </source>
</reference>
<feature type="zinc finger region" description="C3H1-type" evidence="1">
    <location>
        <begin position="488"/>
        <end position="515"/>
    </location>
</feature>
<dbReference type="Pfam" id="PF25543">
    <property type="entry name" value="zf-CCCH_tandem"/>
    <property type="match status" value="1"/>
</dbReference>
<dbReference type="VEuPathDB" id="FungiDB:PV07_12588"/>
<dbReference type="HOGENOM" id="CLU_031811_0_1_1"/>
<evidence type="ECO:0000256" key="2">
    <source>
        <dbReference type="SAM" id="MobiDB-lite"/>
    </source>
</evidence>
<dbReference type="STRING" id="569365.A0A0D2CES5"/>
<gene>
    <name evidence="4" type="ORF">PV07_12588</name>
</gene>
<dbReference type="Pfam" id="PF25540">
    <property type="entry name" value="DUF7923"/>
    <property type="match status" value="1"/>
</dbReference>
<feature type="compositionally biased region" description="Polar residues" evidence="2">
    <location>
        <begin position="319"/>
        <end position="329"/>
    </location>
</feature>
<keyword evidence="1" id="KW-0862">Zinc</keyword>
<dbReference type="PANTHER" id="PTHR37543">
    <property type="entry name" value="CCCH ZINC FINGER DNA BINDING PROTEIN (AFU_ORTHOLOGUE AFUA_5G12760)"/>
    <property type="match status" value="1"/>
</dbReference>
<dbReference type="PANTHER" id="PTHR37543:SF1">
    <property type="entry name" value="CCCH ZINC FINGER DNA BINDING PROTEIN (AFU_ORTHOLOGUE AFUA_5G12760)"/>
    <property type="match status" value="1"/>
</dbReference>